<evidence type="ECO:0000256" key="2">
    <source>
        <dbReference type="ARBA" id="ARBA00022840"/>
    </source>
</evidence>
<gene>
    <name evidence="9" type="primary">zraR_2</name>
    <name evidence="9" type="ORF">NCTC13315_01139</name>
</gene>
<dbReference type="GO" id="GO:0005524">
    <property type="term" value="F:ATP binding"/>
    <property type="evidence" value="ECO:0007669"/>
    <property type="project" value="UniProtKB-KW"/>
</dbReference>
<reference evidence="9 10" key="1">
    <citation type="submission" date="2018-06" db="EMBL/GenBank/DDBJ databases">
        <authorList>
            <consortium name="Pathogen Informatics"/>
            <person name="Doyle S."/>
        </authorList>
    </citation>
    <scope>NUCLEOTIDE SEQUENCE [LARGE SCALE GENOMIC DNA]</scope>
    <source>
        <strain evidence="9 10">NCTC13315</strain>
    </source>
</reference>
<dbReference type="Gene3D" id="3.40.50.2300">
    <property type="match status" value="1"/>
</dbReference>
<dbReference type="PROSITE" id="PS50110">
    <property type="entry name" value="RESPONSE_REGULATORY"/>
    <property type="match status" value="1"/>
</dbReference>
<proteinExistence type="predicted"/>
<keyword evidence="3" id="KW-0805">Transcription regulation</keyword>
<dbReference type="Gene3D" id="3.40.50.300">
    <property type="entry name" value="P-loop containing nucleotide triphosphate hydrolases"/>
    <property type="match status" value="1"/>
</dbReference>
<dbReference type="InterPro" id="IPR009057">
    <property type="entry name" value="Homeodomain-like_sf"/>
</dbReference>
<dbReference type="Pfam" id="PF00158">
    <property type="entry name" value="Sigma54_activat"/>
    <property type="match status" value="1"/>
</dbReference>
<sequence>MSKARLLVIDDEPDICELLCLTLIRMGYACDLAHTYQEAIAKLNTTTNYSLVLTDMRLPDGDGIELVKHIQKTKNQLPVAVITAYGNVEGAVNTLKAGAFDYLSKPVDLNQLKDLVKTALAMQAEDKKGGSDKDDVLLGKSLVMQELRNNIDKLARNQAPVFILGESGVGKELVAQLIHRQGPRADKPFIPVNCGAIPSELMESEFFGHKKGSFTGAIADKCGLFVAANGGTLFLDEIAELSLPMQVKLLRAIQEKAIKPIGEYNEISIDVRLLSASHKNLQDEILAGRFRQDLYYRVNVIELRVPTLRERLGDIAILANHILANLSRKQNRTILPLTPECIQKLQAYHFPGNVRELENILERAVAMCEGNTITLNDIQLPQATPTTLAAQQLSPNLNASLCEHEKELILNALEKTKWNRTAAAKILGVSFRTLRYRLKKLGLD</sequence>
<dbReference type="SMART" id="SM00448">
    <property type="entry name" value="REC"/>
    <property type="match status" value="1"/>
</dbReference>
<feature type="modified residue" description="4-aspartylphosphate" evidence="6">
    <location>
        <position position="55"/>
    </location>
</feature>
<evidence type="ECO:0000256" key="3">
    <source>
        <dbReference type="ARBA" id="ARBA00023015"/>
    </source>
</evidence>
<dbReference type="Proteomes" id="UP000254968">
    <property type="component" value="Unassembled WGS sequence"/>
</dbReference>
<dbReference type="CDD" id="cd00009">
    <property type="entry name" value="AAA"/>
    <property type="match status" value="1"/>
</dbReference>
<dbReference type="InterPro" id="IPR025662">
    <property type="entry name" value="Sigma_54_int_dom_ATP-bd_1"/>
</dbReference>
<evidence type="ECO:0000313" key="9">
    <source>
        <dbReference type="EMBL" id="STX28608.1"/>
    </source>
</evidence>
<keyword evidence="5" id="KW-0804">Transcription</keyword>
<dbReference type="PROSITE" id="PS50045">
    <property type="entry name" value="SIGMA54_INTERACT_4"/>
    <property type="match status" value="1"/>
</dbReference>
<evidence type="ECO:0000256" key="5">
    <source>
        <dbReference type="ARBA" id="ARBA00023163"/>
    </source>
</evidence>
<dbReference type="InterPro" id="IPR002078">
    <property type="entry name" value="Sigma_54_int"/>
</dbReference>
<dbReference type="Gene3D" id="1.10.10.60">
    <property type="entry name" value="Homeodomain-like"/>
    <property type="match status" value="1"/>
</dbReference>
<evidence type="ECO:0000256" key="1">
    <source>
        <dbReference type="ARBA" id="ARBA00022741"/>
    </source>
</evidence>
<keyword evidence="1" id="KW-0547">Nucleotide-binding</keyword>
<dbReference type="PROSITE" id="PS00675">
    <property type="entry name" value="SIGMA54_INTERACT_1"/>
    <property type="match status" value="1"/>
</dbReference>
<keyword evidence="2" id="KW-0067">ATP-binding</keyword>
<dbReference type="OrthoDB" id="5297379at2"/>
<evidence type="ECO:0000256" key="4">
    <source>
        <dbReference type="ARBA" id="ARBA00023125"/>
    </source>
</evidence>
<dbReference type="PROSITE" id="PS00688">
    <property type="entry name" value="SIGMA54_INTERACT_3"/>
    <property type="match status" value="1"/>
</dbReference>
<dbReference type="RefSeq" id="WP_115302339.1">
    <property type="nucleotide sequence ID" value="NZ_CAAAHO010000001.1"/>
</dbReference>
<dbReference type="PROSITE" id="PS00676">
    <property type="entry name" value="SIGMA54_INTERACT_2"/>
    <property type="match status" value="1"/>
</dbReference>
<organism evidence="9 10">
    <name type="scientific">Legionella beliardensis</name>
    <dbReference type="NCBI Taxonomy" id="91822"/>
    <lineage>
        <taxon>Bacteria</taxon>
        <taxon>Pseudomonadati</taxon>
        <taxon>Pseudomonadota</taxon>
        <taxon>Gammaproteobacteria</taxon>
        <taxon>Legionellales</taxon>
        <taxon>Legionellaceae</taxon>
        <taxon>Legionella</taxon>
    </lineage>
</organism>
<dbReference type="Gene3D" id="1.10.8.60">
    <property type="match status" value="1"/>
</dbReference>
<dbReference type="SUPFAM" id="SSF46689">
    <property type="entry name" value="Homeodomain-like"/>
    <property type="match status" value="1"/>
</dbReference>
<dbReference type="SUPFAM" id="SSF52172">
    <property type="entry name" value="CheY-like"/>
    <property type="match status" value="1"/>
</dbReference>
<dbReference type="PANTHER" id="PTHR32071">
    <property type="entry name" value="TRANSCRIPTIONAL REGULATORY PROTEIN"/>
    <property type="match status" value="1"/>
</dbReference>
<evidence type="ECO:0000313" key="10">
    <source>
        <dbReference type="Proteomes" id="UP000254968"/>
    </source>
</evidence>
<accession>A0A378I084</accession>
<evidence type="ECO:0000256" key="6">
    <source>
        <dbReference type="PROSITE-ProRule" id="PRU00169"/>
    </source>
</evidence>
<dbReference type="PANTHER" id="PTHR32071:SF100">
    <property type="entry name" value="RESPONSE REGULATOR PROTEIN PILR"/>
    <property type="match status" value="1"/>
</dbReference>
<dbReference type="SMART" id="SM00382">
    <property type="entry name" value="AAA"/>
    <property type="match status" value="1"/>
</dbReference>
<dbReference type="AlphaFoldDB" id="A0A378I084"/>
<evidence type="ECO:0000259" key="7">
    <source>
        <dbReference type="PROSITE" id="PS50045"/>
    </source>
</evidence>
<dbReference type="GO" id="GO:0043565">
    <property type="term" value="F:sequence-specific DNA binding"/>
    <property type="evidence" value="ECO:0007669"/>
    <property type="project" value="InterPro"/>
</dbReference>
<dbReference type="InterPro" id="IPR025944">
    <property type="entry name" value="Sigma_54_int_dom_CS"/>
</dbReference>
<keyword evidence="6" id="KW-0597">Phosphoprotein</keyword>
<dbReference type="Pfam" id="PF00072">
    <property type="entry name" value="Response_reg"/>
    <property type="match status" value="1"/>
</dbReference>
<dbReference type="InterPro" id="IPR011006">
    <property type="entry name" value="CheY-like_superfamily"/>
</dbReference>
<dbReference type="InterPro" id="IPR001789">
    <property type="entry name" value="Sig_transdc_resp-reg_receiver"/>
</dbReference>
<dbReference type="GO" id="GO:0006355">
    <property type="term" value="P:regulation of DNA-templated transcription"/>
    <property type="evidence" value="ECO:0007669"/>
    <property type="project" value="InterPro"/>
</dbReference>
<feature type="domain" description="Response regulatory" evidence="8">
    <location>
        <begin position="5"/>
        <end position="120"/>
    </location>
</feature>
<protein>
    <submittedName>
        <fullName evidence="9">Two-component system response regulator PilR</fullName>
    </submittedName>
</protein>
<dbReference type="GO" id="GO:0000160">
    <property type="term" value="P:phosphorelay signal transduction system"/>
    <property type="evidence" value="ECO:0007669"/>
    <property type="project" value="InterPro"/>
</dbReference>
<keyword evidence="10" id="KW-1185">Reference proteome</keyword>
<dbReference type="InterPro" id="IPR002197">
    <property type="entry name" value="HTH_Fis"/>
</dbReference>
<dbReference type="InterPro" id="IPR058031">
    <property type="entry name" value="AAA_lid_NorR"/>
</dbReference>
<evidence type="ECO:0000259" key="8">
    <source>
        <dbReference type="PROSITE" id="PS50110"/>
    </source>
</evidence>
<dbReference type="Pfam" id="PF02954">
    <property type="entry name" value="HTH_8"/>
    <property type="match status" value="1"/>
</dbReference>
<name>A0A378I084_9GAMM</name>
<keyword evidence="4" id="KW-0238">DNA-binding</keyword>
<dbReference type="PRINTS" id="PR01590">
    <property type="entry name" value="HTHFIS"/>
</dbReference>
<dbReference type="InterPro" id="IPR027417">
    <property type="entry name" value="P-loop_NTPase"/>
</dbReference>
<dbReference type="EMBL" id="UGNV01000001">
    <property type="protein sequence ID" value="STX28608.1"/>
    <property type="molecule type" value="Genomic_DNA"/>
</dbReference>
<dbReference type="InterPro" id="IPR003593">
    <property type="entry name" value="AAA+_ATPase"/>
</dbReference>
<feature type="domain" description="Sigma-54 factor interaction" evidence="7">
    <location>
        <begin position="137"/>
        <end position="366"/>
    </location>
</feature>
<dbReference type="SUPFAM" id="SSF52540">
    <property type="entry name" value="P-loop containing nucleoside triphosphate hydrolases"/>
    <property type="match status" value="1"/>
</dbReference>
<dbReference type="FunFam" id="3.40.50.300:FF:000006">
    <property type="entry name" value="DNA-binding transcriptional regulator NtrC"/>
    <property type="match status" value="1"/>
</dbReference>
<dbReference type="InterPro" id="IPR025943">
    <property type="entry name" value="Sigma_54_int_dom_ATP-bd_2"/>
</dbReference>
<dbReference type="Pfam" id="PF25601">
    <property type="entry name" value="AAA_lid_14"/>
    <property type="match status" value="1"/>
</dbReference>